<evidence type="ECO:0000256" key="8">
    <source>
        <dbReference type="ARBA" id="ARBA00023004"/>
    </source>
</evidence>
<dbReference type="InterPro" id="IPR012910">
    <property type="entry name" value="Plug_dom"/>
</dbReference>
<dbReference type="EMBL" id="CBLY010000007">
    <property type="protein sequence ID" value="CDG34510.1"/>
    <property type="molecule type" value="Genomic_DNA"/>
</dbReference>
<evidence type="ECO:0000313" key="20">
    <source>
        <dbReference type="EMBL" id="CDG34510.1"/>
    </source>
</evidence>
<evidence type="ECO:0000256" key="5">
    <source>
        <dbReference type="ARBA" id="ARBA00022496"/>
    </source>
</evidence>
<evidence type="ECO:0000256" key="3">
    <source>
        <dbReference type="ARBA" id="ARBA00022448"/>
    </source>
</evidence>
<dbReference type="InterPro" id="IPR039426">
    <property type="entry name" value="TonB-dep_rcpt-like"/>
</dbReference>
<dbReference type="SUPFAM" id="SSF56935">
    <property type="entry name" value="Porins"/>
    <property type="match status" value="1"/>
</dbReference>
<dbReference type="GO" id="GO:0038023">
    <property type="term" value="F:signaling receptor activity"/>
    <property type="evidence" value="ECO:0007669"/>
    <property type="project" value="InterPro"/>
</dbReference>
<dbReference type="Proteomes" id="UP000027590">
    <property type="component" value="Unassembled WGS sequence"/>
</dbReference>
<evidence type="ECO:0000256" key="11">
    <source>
        <dbReference type="ARBA" id="ARBA00023136"/>
    </source>
</evidence>
<evidence type="ECO:0000259" key="18">
    <source>
        <dbReference type="Pfam" id="PF00593"/>
    </source>
</evidence>
<evidence type="ECO:0000256" key="10">
    <source>
        <dbReference type="ARBA" id="ARBA00023077"/>
    </source>
</evidence>
<evidence type="ECO:0000256" key="17">
    <source>
        <dbReference type="SAM" id="SignalP"/>
    </source>
</evidence>
<keyword evidence="11 14" id="KW-0472">Membrane</keyword>
<keyword evidence="4 14" id="KW-1134">Transmembrane beta strand</keyword>
<keyword evidence="6 14" id="KW-0812">Transmembrane</keyword>
<evidence type="ECO:0000256" key="14">
    <source>
        <dbReference type="PROSITE-ProRule" id="PRU01360"/>
    </source>
</evidence>
<evidence type="ECO:0000256" key="9">
    <source>
        <dbReference type="ARBA" id="ARBA00023065"/>
    </source>
</evidence>
<dbReference type="Pfam" id="PF00593">
    <property type="entry name" value="TonB_dep_Rec_b-barrel"/>
    <property type="match status" value="1"/>
</dbReference>
<accession>A0A7U7G7C3</accession>
<keyword evidence="13 14" id="KW-0998">Cell outer membrane</keyword>
<reference evidence="20 21" key="1">
    <citation type="journal article" date="2014" name="Genome Biol. Evol.">
        <title>Acetic acid bacteria genomes reveal functional traits for adaptation to life in insect guts.</title>
        <authorList>
            <person name="Chouaia B."/>
            <person name="Gaiarsa S."/>
            <person name="Crotti E."/>
            <person name="Comandatore F."/>
            <person name="Degli Esposti M."/>
            <person name="Ricci I."/>
            <person name="Alma A."/>
            <person name="Favia G."/>
            <person name="Bandi C."/>
            <person name="Daffonchio D."/>
        </authorList>
    </citation>
    <scope>NUCLEOTIDE SEQUENCE [LARGE SCALE GENOMIC DNA]</scope>
    <source>
        <strain evidence="21">AM169</strain>
    </source>
</reference>
<evidence type="ECO:0000256" key="2">
    <source>
        <dbReference type="ARBA" id="ARBA00009810"/>
    </source>
</evidence>
<evidence type="ECO:0000256" key="16">
    <source>
        <dbReference type="SAM" id="MobiDB-lite"/>
    </source>
</evidence>
<dbReference type="GO" id="GO:0015891">
    <property type="term" value="P:siderophore transport"/>
    <property type="evidence" value="ECO:0007669"/>
    <property type="project" value="InterPro"/>
</dbReference>
<dbReference type="CDD" id="cd01347">
    <property type="entry name" value="ligand_gated_channel"/>
    <property type="match status" value="1"/>
</dbReference>
<dbReference type="PANTHER" id="PTHR32552:SF68">
    <property type="entry name" value="FERRICHROME OUTER MEMBRANE TRANSPORTER_PHAGE RECEPTOR"/>
    <property type="match status" value="1"/>
</dbReference>
<sequence>MLRPVSSRSFRGLLILGGSILPSCVMAAEAPPPPETRKNTTHKVSTPPKPPVESILVRGRARALLAGTGQAALKTATPLETTPQNLTVISRARMDMLNSRTLTEAIRYSAGVSDYGGKDDPRGYFGTIRGFTPDIYLDGTRTPNAATSQSFSIEPWGLEEMDIIRGSSSALYGSGQLGGIINAVSKRPTQHQTNIISVQGGSYARRQGAVDIGGSLDRQGHWLWRFNGLIRKSGTFAHHIKNNEIYVAPSLRWQPSSRTDFTFLSSYEQLDAGSSSQFLPYVGTVVPTRHGYLPRNFLSGDRNFDVYSKRQLSVGYALRQELLPGWTLSQNMRFAHMDVLYRTVAQPKLVNTDTISRTALLQSGNYNTTTLDTRSEWKDHFGSLHSILLTGVDFRSDFMAERRGERKAPNLSLYQPVYRAIAMPAYASKRNYNTTGTQTGLYGQEQADWHRFFLTLSGRGDFTQSVQVNNNTGKRTPQKDNAFTGRAALLYQSVWGVAPYVSYATSFSPQLGTTYDGTAFSPTRGRLLEAGIKYRPRKNSIFGDRFLLTLDVFTLKERNDLVQDPLHSSDKIQLGAQRTRGFEAEFVGRLPYRIDLLASFTVQDPRITKGSAATQNQVGQRPVTVPSRMASFFMRRNFIITRTFSAGIGGGVRYTGTTAGALPATIIVPSQLVGDIEAHLDYRRWHLQLNGTNIANSKYVSVCTSTTNCSYAPGRALFGDLSYRW</sequence>
<protein>
    <submittedName>
        <fullName evidence="20">Ferrichrome-iron receptor</fullName>
    </submittedName>
</protein>
<feature type="signal peptide" evidence="17">
    <location>
        <begin position="1"/>
        <end position="27"/>
    </location>
</feature>
<evidence type="ECO:0000256" key="6">
    <source>
        <dbReference type="ARBA" id="ARBA00022692"/>
    </source>
</evidence>
<organism evidence="20 21">
    <name type="scientific">Parasaccharibacter apium</name>
    <dbReference type="NCBI Taxonomy" id="1510841"/>
    <lineage>
        <taxon>Bacteria</taxon>
        <taxon>Pseudomonadati</taxon>
        <taxon>Pseudomonadota</taxon>
        <taxon>Alphaproteobacteria</taxon>
        <taxon>Acetobacterales</taxon>
        <taxon>Acetobacteraceae</taxon>
        <taxon>Parasaccharibacter</taxon>
    </lineage>
</organism>
<gene>
    <name evidence="20" type="ORF">SACS_1772</name>
</gene>
<name>A0A7U7G7C3_9PROT</name>
<dbReference type="Gene3D" id="2.40.170.20">
    <property type="entry name" value="TonB-dependent receptor, beta-barrel domain"/>
    <property type="match status" value="1"/>
</dbReference>
<dbReference type="InterPro" id="IPR037066">
    <property type="entry name" value="Plug_dom_sf"/>
</dbReference>
<feature type="domain" description="TonB-dependent receptor-like beta-barrel" evidence="18">
    <location>
        <begin position="253"/>
        <end position="694"/>
    </location>
</feature>
<dbReference type="GO" id="GO:0009279">
    <property type="term" value="C:cell outer membrane"/>
    <property type="evidence" value="ECO:0007669"/>
    <property type="project" value="UniProtKB-SubCell"/>
</dbReference>
<evidence type="ECO:0000256" key="12">
    <source>
        <dbReference type="ARBA" id="ARBA00023170"/>
    </source>
</evidence>
<keyword evidence="5" id="KW-0410">Iron transport</keyword>
<evidence type="ECO:0000256" key="7">
    <source>
        <dbReference type="ARBA" id="ARBA00022729"/>
    </source>
</evidence>
<dbReference type="Pfam" id="PF07715">
    <property type="entry name" value="Plug"/>
    <property type="match status" value="1"/>
</dbReference>
<keyword evidence="7 17" id="KW-0732">Signal</keyword>
<dbReference type="PANTHER" id="PTHR32552">
    <property type="entry name" value="FERRICHROME IRON RECEPTOR-RELATED"/>
    <property type="match status" value="1"/>
</dbReference>
<keyword evidence="9" id="KW-0406">Ion transport</keyword>
<dbReference type="NCBIfam" id="TIGR01783">
    <property type="entry name" value="TonB-siderophor"/>
    <property type="match status" value="1"/>
</dbReference>
<dbReference type="InterPro" id="IPR010105">
    <property type="entry name" value="TonB_sidphr_rcpt"/>
</dbReference>
<comment type="caution">
    <text evidence="20">The sequence shown here is derived from an EMBL/GenBank/DDBJ whole genome shotgun (WGS) entry which is preliminary data.</text>
</comment>
<dbReference type="AlphaFoldDB" id="A0A7U7G7C3"/>
<evidence type="ECO:0000256" key="15">
    <source>
        <dbReference type="RuleBase" id="RU003357"/>
    </source>
</evidence>
<feature type="chain" id="PRO_5030835037" evidence="17">
    <location>
        <begin position="28"/>
        <end position="725"/>
    </location>
</feature>
<evidence type="ECO:0000256" key="4">
    <source>
        <dbReference type="ARBA" id="ARBA00022452"/>
    </source>
</evidence>
<keyword evidence="8" id="KW-0408">Iron</keyword>
<comment type="subcellular location">
    <subcellularLocation>
        <location evidence="1 14">Cell outer membrane</location>
        <topology evidence="1 14">Multi-pass membrane protein</topology>
    </subcellularLocation>
</comment>
<reference evidence="20 21" key="2">
    <citation type="journal article" date="2014" name="PLoS ONE">
        <title>Evolution of mitochondria reconstructed from the energy metabolism of living bacteria.</title>
        <authorList>
            <person name="Degli Esposti M."/>
            <person name="Chouaia B."/>
            <person name="Comandatore F."/>
            <person name="Crotti E."/>
            <person name="Sassera D."/>
            <person name="Lievens P.M."/>
            <person name="Daffonchio D."/>
            <person name="Bandi C."/>
        </authorList>
    </citation>
    <scope>NUCLEOTIDE SEQUENCE [LARGE SCALE GENOMIC DNA]</scope>
    <source>
        <strain evidence="21">AM169</strain>
    </source>
</reference>
<evidence type="ECO:0000256" key="1">
    <source>
        <dbReference type="ARBA" id="ARBA00004571"/>
    </source>
</evidence>
<keyword evidence="10 15" id="KW-0798">TonB box</keyword>
<proteinExistence type="inferred from homology"/>
<evidence type="ECO:0000256" key="13">
    <source>
        <dbReference type="ARBA" id="ARBA00023237"/>
    </source>
</evidence>
<dbReference type="PROSITE" id="PS52016">
    <property type="entry name" value="TONB_DEPENDENT_REC_3"/>
    <property type="match status" value="1"/>
</dbReference>
<dbReference type="Gene3D" id="2.170.130.10">
    <property type="entry name" value="TonB-dependent receptor, plug domain"/>
    <property type="match status" value="1"/>
</dbReference>
<comment type="similarity">
    <text evidence="2 14 15">Belongs to the TonB-dependent receptor family.</text>
</comment>
<feature type="domain" description="TonB-dependent receptor plug" evidence="19">
    <location>
        <begin position="79"/>
        <end position="180"/>
    </location>
</feature>
<keyword evidence="3 14" id="KW-0813">Transport</keyword>
<keyword evidence="12 20" id="KW-0675">Receptor</keyword>
<feature type="region of interest" description="Disordered" evidence="16">
    <location>
        <begin position="30"/>
        <end position="52"/>
    </location>
</feature>
<dbReference type="GO" id="GO:0015344">
    <property type="term" value="F:siderophore uptake transmembrane transporter activity"/>
    <property type="evidence" value="ECO:0007669"/>
    <property type="project" value="TreeGrafter"/>
</dbReference>
<evidence type="ECO:0000259" key="19">
    <source>
        <dbReference type="Pfam" id="PF07715"/>
    </source>
</evidence>
<evidence type="ECO:0000313" key="21">
    <source>
        <dbReference type="Proteomes" id="UP000027590"/>
    </source>
</evidence>
<dbReference type="InterPro" id="IPR000531">
    <property type="entry name" value="Beta-barrel_TonB"/>
</dbReference>
<dbReference type="InterPro" id="IPR036942">
    <property type="entry name" value="Beta-barrel_TonB_sf"/>
</dbReference>